<reference evidence="2 3" key="1">
    <citation type="submission" date="2024-02" db="EMBL/GenBank/DDBJ databases">
        <title>De novo assembly and annotation of 12 fungi associated with fruit tree decline syndrome in Ontario, Canada.</title>
        <authorList>
            <person name="Sulman M."/>
            <person name="Ellouze W."/>
            <person name="Ilyukhin E."/>
        </authorList>
    </citation>
    <scope>NUCLEOTIDE SEQUENCE [LARGE SCALE GENOMIC DNA]</scope>
    <source>
        <strain evidence="2 3">FDS-637</strain>
    </source>
</reference>
<keyword evidence="1" id="KW-0732">Signal</keyword>
<dbReference type="PANTHER" id="PTHR35040:SF9">
    <property type="entry name" value="4-LIKE CELL SURFACE PROTEIN, PUTATIVE (AFU_ORTHOLOGUE AFUA_4G14080)-RELATED"/>
    <property type="match status" value="1"/>
</dbReference>
<organism evidence="2 3">
    <name type="scientific">Diplodia seriata</name>
    <dbReference type="NCBI Taxonomy" id="420778"/>
    <lineage>
        <taxon>Eukaryota</taxon>
        <taxon>Fungi</taxon>
        <taxon>Dikarya</taxon>
        <taxon>Ascomycota</taxon>
        <taxon>Pezizomycotina</taxon>
        <taxon>Dothideomycetes</taxon>
        <taxon>Dothideomycetes incertae sedis</taxon>
        <taxon>Botryosphaeriales</taxon>
        <taxon>Botryosphaeriaceae</taxon>
        <taxon>Diplodia</taxon>
    </lineage>
</organism>
<dbReference type="GeneID" id="92009944"/>
<feature type="chain" id="PRO_5045044631" evidence="1">
    <location>
        <begin position="19"/>
        <end position="115"/>
    </location>
</feature>
<dbReference type="EMBL" id="JAJVCZ030000005">
    <property type="protein sequence ID" value="KAL0260114.1"/>
    <property type="molecule type" value="Genomic_DNA"/>
</dbReference>
<sequence>MLKRALCLFALGAQLVNAQVNVAAAALVPAYIYPNTETTWQPLYTQIKNFPNVKFNVIINTDSGPGTGALPDTSYQREILKLRTFKNVRLVGYVAVNYTNKALATVKAEVAKYAR</sequence>
<dbReference type="InterPro" id="IPR021986">
    <property type="entry name" value="Spherulin4"/>
</dbReference>
<comment type="caution">
    <text evidence="2">The sequence shown here is derived from an EMBL/GenBank/DDBJ whole genome shotgun (WGS) entry which is preliminary data.</text>
</comment>
<dbReference type="Pfam" id="PF12138">
    <property type="entry name" value="Spherulin4"/>
    <property type="match status" value="1"/>
</dbReference>
<feature type="signal peptide" evidence="1">
    <location>
        <begin position="1"/>
        <end position="18"/>
    </location>
</feature>
<proteinExistence type="predicted"/>
<keyword evidence="3" id="KW-1185">Reference proteome</keyword>
<evidence type="ECO:0000313" key="2">
    <source>
        <dbReference type="EMBL" id="KAL0260114.1"/>
    </source>
</evidence>
<evidence type="ECO:0000256" key="1">
    <source>
        <dbReference type="SAM" id="SignalP"/>
    </source>
</evidence>
<dbReference type="Proteomes" id="UP001430584">
    <property type="component" value="Unassembled WGS sequence"/>
</dbReference>
<dbReference type="PANTHER" id="PTHR35040">
    <property type="match status" value="1"/>
</dbReference>
<dbReference type="RefSeq" id="XP_066633143.1">
    <property type="nucleotide sequence ID" value="XM_066777301.1"/>
</dbReference>
<name>A0ABR3CHK6_9PEZI</name>
<protein>
    <submittedName>
        <fullName evidence="2">Uncharacterized protein</fullName>
    </submittedName>
</protein>
<evidence type="ECO:0000313" key="3">
    <source>
        <dbReference type="Proteomes" id="UP001430584"/>
    </source>
</evidence>
<accession>A0ABR3CHK6</accession>
<gene>
    <name evidence="2" type="ORF">SLS55_005859</name>
</gene>